<sequence>ILEYPYQQQGIIGGGDITRVSAQDSLSFMLYLRNTFMPETGPEHPFYVSYNTQNLCYWQFPGDSPDVMTETMGALAYPLCIIIFLPGFLYALVSEKGLKLRAMHQMVGLPTWPRVMGDYLFQVLITSLGATALVLIGYAFKLHFFTTMYFTVWLYPTLVFVLAVPATAAFVGAFFESPRVASIVGVVVLLALYLGFIGTTFSDLEGAVIPSYVAWIPLLGPMAGYREISNIVITDKPLPDDSPYFIGKTNLHLTSSAFTSRDVYDVAGYNIVWDCLFGLASILCQLIIAAYVEAIMPRAFGVPDHPLFMFRPFVYAAKRIREDRGDGFDGGETKVEEDTVLSLGVGSVLSGVGTCIAHPILTHRAMQRNKMQFMQTEEDEELTPAQTETLPLSRTPSTARGRASGTSTPRAHRRNMSYSNATGVPLMFSQEPSMIDSEDEEEREREGGNRTVMGRDRDVVAEEIRTMAGESVTGATPLVRVLGLRKEYAATRLTTSKLAVKRLYMTVSEGECLGLLGPNGAGKTTTVSMLSGLFEPSGGTAVICGYNMVEPGARK</sequence>
<feature type="transmembrane region" description="Helical" evidence="4">
    <location>
        <begin position="271"/>
        <end position="292"/>
    </location>
</feature>
<keyword evidence="1" id="KW-0813">Transport</keyword>
<evidence type="ECO:0000256" key="1">
    <source>
        <dbReference type="ARBA" id="ARBA00022448"/>
    </source>
</evidence>
<feature type="region of interest" description="Disordered" evidence="3">
    <location>
        <begin position="379"/>
        <end position="418"/>
    </location>
</feature>
<evidence type="ECO:0000313" key="7">
    <source>
        <dbReference type="Proteomes" id="UP000265618"/>
    </source>
</evidence>
<organism evidence="6 7">
    <name type="scientific">Kipferlia bialata</name>
    <dbReference type="NCBI Taxonomy" id="797122"/>
    <lineage>
        <taxon>Eukaryota</taxon>
        <taxon>Metamonada</taxon>
        <taxon>Carpediemonas-like organisms</taxon>
        <taxon>Kipferlia</taxon>
    </lineage>
</organism>
<dbReference type="InterPro" id="IPR027417">
    <property type="entry name" value="P-loop_NTPase"/>
</dbReference>
<feature type="non-terminal residue" evidence="6">
    <location>
        <position position="1"/>
    </location>
</feature>
<reference evidence="6 7" key="1">
    <citation type="journal article" date="2018" name="PLoS ONE">
        <title>The draft genome of Kipferlia bialata reveals reductive genome evolution in fornicate parasites.</title>
        <authorList>
            <person name="Tanifuji G."/>
            <person name="Takabayashi S."/>
            <person name="Kume K."/>
            <person name="Takagi M."/>
            <person name="Nakayama T."/>
            <person name="Kamikawa R."/>
            <person name="Inagaki Y."/>
            <person name="Hashimoto T."/>
        </authorList>
    </citation>
    <scope>NUCLEOTIDE SEQUENCE [LARGE SCALE GENOMIC DNA]</scope>
    <source>
        <strain evidence="6">NY0173</strain>
    </source>
</reference>
<dbReference type="GO" id="GO:0140359">
    <property type="term" value="F:ABC-type transporter activity"/>
    <property type="evidence" value="ECO:0007669"/>
    <property type="project" value="InterPro"/>
</dbReference>
<feature type="transmembrane region" description="Helical" evidence="4">
    <location>
        <begin position="119"/>
        <end position="140"/>
    </location>
</feature>
<dbReference type="Proteomes" id="UP000265618">
    <property type="component" value="Unassembled WGS sequence"/>
</dbReference>
<dbReference type="InterPro" id="IPR003439">
    <property type="entry name" value="ABC_transporter-like_ATP-bd"/>
</dbReference>
<dbReference type="GO" id="GO:0005524">
    <property type="term" value="F:ATP binding"/>
    <property type="evidence" value="ECO:0007669"/>
    <property type="project" value="InterPro"/>
</dbReference>
<name>A0A9K3D6R1_9EUKA</name>
<dbReference type="Gene3D" id="3.40.50.300">
    <property type="entry name" value="P-loop containing nucleotide triphosphate hydrolases"/>
    <property type="match status" value="1"/>
</dbReference>
<keyword evidence="2" id="KW-0677">Repeat</keyword>
<evidence type="ECO:0000259" key="5">
    <source>
        <dbReference type="Pfam" id="PF00005"/>
    </source>
</evidence>
<gene>
    <name evidence="6" type="ORF">KIPB_011918</name>
</gene>
<keyword evidence="4" id="KW-0812">Transmembrane</keyword>
<feature type="transmembrane region" description="Helical" evidence="4">
    <location>
        <begin position="340"/>
        <end position="361"/>
    </location>
</feature>
<dbReference type="InterPro" id="IPR026082">
    <property type="entry name" value="ABCA"/>
</dbReference>
<dbReference type="Pfam" id="PF00005">
    <property type="entry name" value="ABC_tran"/>
    <property type="match status" value="1"/>
</dbReference>
<dbReference type="OrthoDB" id="8061355at2759"/>
<dbReference type="PANTHER" id="PTHR19229">
    <property type="entry name" value="ATP-BINDING CASSETTE TRANSPORTER SUBFAMILY A ABCA"/>
    <property type="match status" value="1"/>
</dbReference>
<feature type="domain" description="ABC transporter" evidence="5">
    <location>
        <begin position="501"/>
        <end position="548"/>
    </location>
</feature>
<dbReference type="AlphaFoldDB" id="A0A9K3D6R1"/>
<dbReference type="SUPFAM" id="SSF52540">
    <property type="entry name" value="P-loop containing nucleoside triphosphate hydrolases"/>
    <property type="match status" value="1"/>
</dbReference>
<dbReference type="PANTHER" id="PTHR19229:SF36">
    <property type="entry name" value="ATP-BINDING CASSETTE SUB-FAMILY A MEMBER 2"/>
    <property type="match status" value="1"/>
</dbReference>
<feature type="transmembrane region" description="Helical" evidence="4">
    <location>
        <begin position="74"/>
        <end position="93"/>
    </location>
</feature>
<protein>
    <submittedName>
        <fullName evidence="6">ABC transporter A, ABCA</fullName>
    </submittedName>
</protein>
<evidence type="ECO:0000256" key="2">
    <source>
        <dbReference type="ARBA" id="ARBA00022737"/>
    </source>
</evidence>
<keyword evidence="4" id="KW-1133">Transmembrane helix</keyword>
<dbReference type="GO" id="GO:0005319">
    <property type="term" value="F:lipid transporter activity"/>
    <property type="evidence" value="ECO:0007669"/>
    <property type="project" value="TreeGrafter"/>
</dbReference>
<dbReference type="EMBL" id="BDIP01005057">
    <property type="protein sequence ID" value="GIQ89450.1"/>
    <property type="molecule type" value="Genomic_DNA"/>
</dbReference>
<proteinExistence type="predicted"/>
<comment type="caution">
    <text evidence="6">The sequence shown here is derived from an EMBL/GenBank/DDBJ whole genome shotgun (WGS) entry which is preliminary data.</text>
</comment>
<keyword evidence="7" id="KW-1185">Reference proteome</keyword>
<keyword evidence="4" id="KW-0472">Membrane</keyword>
<feature type="compositionally biased region" description="Polar residues" evidence="3">
    <location>
        <begin position="384"/>
        <end position="409"/>
    </location>
</feature>
<evidence type="ECO:0000256" key="3">
    <source>
        <dbReference type="SAM" id="MobiDB-lite"/>
    </source>
</evidence>
<accession>A0A9K3D6R1</accession>
<dbReference type="GO" id="GO:0016887">
    <property type="term" value="F:ATP hydrolysis activity"/>
    <property type="evidence" value="ECO:0007669"/>
    <property type="project" value="InterPro"/>
</dbReference>
<evidence type="ECO:0000256" key="4">
    <source>
        <dbReference type="SAM" id="Phobius"/>
    </source>
</evidence>
<feature type="transmembrane region" description="Helical" evidence="4">
    <location>
        <begin position="152"/>
        <end position="175"/>
    </location>
</feature>
<evidence type="ECO:0000313" key="6">
    <source>
        <dbReference type="EMBL" id="GIQ89450.1"/>
    </source>
</evidence>
<dbReference type="GO" id="GO:0016020">
    <property type="term" value="C:membrane"/>
    <property type="evidence" value="ECO:0007669"/>
    <property type="project" value="InterPro"/>
</dbReference>
<feature type="transmembrane region" description="Helical" evidence="4">
    <location>
        <begin position="182"/>
        <end position="201"/>
    </location>
</feature>